<dbReference type="EMBL" id="JAWDGP010005844">
    <property type="protein sequence ID" value="KAK3750842.1"/>
    <property type="molecule type" value="Genomic_DNA"/>
</dbReference>
<name>A0AAE0YLT9_9GAST</name>
<dbReference type="SUPFAM" id="SSF57414">
    <property type="entry name" value="Hairpin loop containing domain-like"/>
    <property type="match status" value="1"/>
</dbReference>
<evidence type="ECO:0000313" key="2">
    <source>
        <dbReference type="Proteomes" id="UP001283361"/>
    </source>
</evidence>
<accession>A0AAE0YLT9</accession>
<proteinExistence type="predicted"/>
<comment type="caution">
    <text evidence="1">The sequence shown here is derived from an EMBL/GenBank/DDBJ whole genome shotgun (WGS) entry which is preliminary data.</text>
</comment>
<gene>
    <name evidence="1" type="ORF">RRG08_033658</name>
</gene>
<dbReference type="Proteomes" id="UP001283361">
    <property type="component" value="Unassembled WGS sequence"/>
</dbReference>
<evidence type="ECO:0008006" key="3">
    <source>
        <dbReference type="Google" id="ProtNLM"/>
    </source>
</evidence>
<reference evidence="1" key="1">
    <citation type="journal article" date="2023" name="G3 (Bethesda)">
        <title>A reference genome for the long-term kleptoplast-retaining sea slug Elysia crispata morphotype clarki.</title>
        <authorList>
            <person name="Eastman K.E."/>
            <person name="Pendleton A.L."/>
            <person name="Shaikh M.A."/>
            <person name="Suttiyut T."/>
            <person name="Ogas R."/>
            <person name="Tomko P."/>
            <person name="Gavelis G."/>
            <person name="Widhalm J.R."/>
            <person name="Wisecaver J.H."/>
        </authorList>
    </citation>
    <scope>NUCLEOTIDE SEQUENCE</scope>
    <source>
        <strain evidence="1">ECLA1</strain>
    </source>
</reference>
<dbReference type="AlphaFoldDB" id="A0AAE0YLT9"/>
<protein>
    <recommendedName>
        <fullName evidence="3">Apple domain-containing protein</fullName>
    </recommendedName>
</protein>
<dbReference type="Gene3D" id="3.50.4.10">
    <property type="entry name" value="Hepatocyte Growth Factor"/>
    <property type="match status" value="1"/>
</dbReference>
<evidence type="ECO:0000313" key="1">
    <source>
        <dbReference type="EMBL" id="KAK3750842.1"/>
    </source>
</evidence>
<keyword evidence="2" id="KW-1185">Reference proteome</keyword>
<sequence>MIGFSHYHDALLYSSGPHLERFYATPYSIVLQENHKKLEKVEPDRCAQACLEETAFVCRSFDYQVFCTSVLCPFQQIWTDVVTSRTLPSEIKTWRRKLTKR</sequence>
<organism evidence="1 2">
    <name type="scientific">Elysia crispata</name>
    <name type="common">lettuce slug</name>
    <dbReference type="NCBI Taxonomy" id="231223"/>
    <lineage>
        <taxon>Eukaryota</taxon>
        <taxon>Metazoa</taxon>
        <taxon>Spiralia</taxon>
        <taxon>Lophotrochozoa</taxon>
        <taxon>Mollusca</taxon>
        <taxon>Gastropoda</taxon>
        <taxon>Heterobranchia</taxon>
        <taxon>Euthyneura</taxon>
        <taxon>Panpulmonata</taxon>
        <taxon>Sacoglossa</taxon>
        <taxon>Placobranchoidea</taxon>
        <taxon>Plakobranchidae</taxon>
        <taxon>Elysia</taxon>
    </lineage>
</organism>